<keyword evidence="2" id="KW-1185">Reference proteome</keyword>
<dbReference type="Proteomes" id="UP000249340">
    <property type="component" value="Chromosome"/>
</dbReference>
<name>A0A345SVY9_9ACTN</name>
<dbReference type="EMBL" id="CP031264">
    <property type="protein sequence ID" value="AXI77894.1"/>
    <property type="molecule type" value="Genomic_DNA"/>
</dbReference>
<dbReference type="OrthoDB" id="3541554at2"/>
<reference evidence="2" key="1">
    <citation type="submission" date="2018-07" db="EMBL/GenBank/DDBJ databases">
        <title>Streptacidiphilus bronchialis DSM 106435 chromosome.</title>
        <authorList>
            <person name="Batra D."/>
            <person name="Gulvik C.A."/>
        </authorList>
    </citation>
    <scope>NUCLEOTIDE SEQUENCE [LARGE SCALE GENOMIC DNA]</scope>
    <source>
        <strain evidence="2">DSM 106435</strain>
    </source>
</reference>
<evidence type="ECO:0000313" key="1">
    <source>
        <dbReference type="EMBL" id="AXI77894.1"/>
    </source>
</evidence>
<dbReference type="InterPro" id="IPR007804">
    <property type="entry name" value="GvpG"/>
</dbReference>
<sequence length="90" mass="9744">MGLVTGLLTLPLAPVRGVVWIAEQVHQVALQEVADPARLRSRLDEIEQAREAGEIDEQEAARLEEELIGRLLDVRPPPVAGRSEGADGEA</sequence>
<evidence type="ECO:0000313" key="2">
    <source>
        <dbReference type="Proteomes" id="UP000249340"/>
    </source>
</evidence>
<proteinExistence type="predicted"/>
<dbReference type="RefSeq" id="WP_111490990.1">
    <property type="nucleotide sequence ID" value="NZ_CP031264.1"/>
</dbReference>
<accession>A0A345SVY9</accession>
<organism evidence="1 2">
    <name type="scientific">Peterkaempfera bronchialis</name>
    <dbReference type="NCBI Taxonomy" id="2126346"/>
    <lineage>
        <taxon>Bacteria</taxon>
        <taxon>Bacillati</taxon>
        <taxon>Actinomycetota</taxon>
        <taxon>Actinomycetes</taxon>
        <taxon>Kitasatosporales</taxon>
        <taxon>Streptomycetaceae</taxon>
        <taxon>Peterkaempfera</taxon>
    </lineage>
</organism>
<dbReference type="KEGG" id="stri:C7M71_011040"/>
<dbReference type="AlphaFoldDB" id="A0A345SVY9"/>
<dbReference type="Pfam" id="PF05120">
    <property type="entry name" value="GvpG"/>
    <property type="match status" value="1"/>
</dbReference>
<protein>
    <submittedName>
        <fullName evidence="1">Gas vesicle protein</fullName>
    </submittedName>
</protein>
<gene>
    <name evidence="1" type="ORF">C7M71_011040</name>
</gene>